<dbReference type="RefSeq" id="WP_311422119.1">
    <property type="nucleotide sequence ID" value="NZ_JAVREH010000005.1"/>
</dbReference>
<dbReference type="InterPro" id="IPR043725">
    <property type="entry name" value="DUF5667"/>
</dbReference>
<keyword evidence="2" id="KW-1133">Transmembrane helix</keyword>
<dbReference type="EMBL" id="JAVREH010000005">
    <property type="protein sequence ID" value="MDT0260963.1"/>
    <property type="molecule type" value="Genomic_DNA"/>
</dbReference>
<protein>
    <submittedName>
        <fullName evidence="4">DUF5667 domain-containing protein</fullName>
    </submittedName>
</protein>
<feature type="compositionally biased region" description="Gly residues" evidence="1">
    <location>
        <begin position="378"/>
        <end position="463"/>
    </location>
</feature>
<evidence type="ECO:0000256" key="2">
    <source>
        <dbReference type="SAM" id="Phobius"/>
    </source>
</evidence>
<name>A0ABU2J9K5_9ACTN</name>
<dbReference type="Pfam" id="PF18915">
    <property type="entry name" value="DUF5667"/>
    <property type="match status" value="1"/>
</dbReference>
<keyword evidence="5" id="KW-1185">Reference proteome</keyword>
<dbReference type="Proteomes" id="UP001183176">
    <property type="component" value="Unassembled WGS sequence"/>
</dbReference>
<organism evidence="4 5">
    <name type="scientific">Jatrophihabitans lederbergiae</name>
    <dbReference type="NCBI Taxonomy" id="3075547"/>
    <lineage>
        <taxon>Bacteria</taxon>
        <taxon>Bacillati</taxon>
        <taxon>Actinomycetota</taxon>
        <taxon>Actinomycetes</taxon>
        <taxon>Jatrophihabitantales</taxon>
        <taxon>Jatrophihabitantaceae</taxon>
        <taxon>Jatrophihabitans</taxon>
    </lineage>
</organism>
<evidence type="ECO:0000259" key="3">
    <source>
        <dbReference type="Pfam" id="PF18915"/>
    </source>
</evidence>
<gene>
    <name evidence="4" type="ORF">RM423_06095</name>
</gene>
<comment type="caution">
    <text evidence="4">The sequence shown here is derived from an EMBL/GenBank/DDBJ whole genome shotgun (WGS) entry which is preliminary data.</text>
</comment>
<feature type="compositionally biased region" description="Basic and acidic residues" evidence="1">
    <location>
        <begin position="24"/>
        <end position="33"/>
    </location>
</feature>
<keyword evidence="2" id="KW-0812">Transmembrane</keyword>
<keyword evidence="2" id="KW-0472">Membrane</keyword>
<evidence type="ECO:0000313" key="4">
    <source>
        <dbReference type="EMBL" id="MDT0260963.1"/>
    </source>
</evidence>
<feature type="domain" description="DUF5667" evidence="3">
    <location>
        <begin position="122"/>
        <end position="171"/>
    </location>
</feature>
<feature type="compositionally biased region" description="Pro residues" evidence="1">
    <location>
        <begin position="470"/>
        <end position="489"/>
    </location>
</feature>
<proteinExistence type="predicted"/>
<sequence>MSAGKFAPKPLGRRSVRGPSGGDPARDSVGVEHDLTSRLRRLPAAAAPDPEFKADLRSQLASITARVVAESAAEPPSGRVETPAARRRLRAFGFLRRPILTFAVASLVLVVLLGLTVWMSGGSLPGQSLYRVKRASENVQLSMVSGDAARGRTYLSLATKRIHEATELLGKPDALAFPEPGRHGRSPSGGRATGILAAGGGVSAHTAALVDDTLTNADSDTRSGMQLLGRAAVSQVSADPLAGLVAWSPAQRAGLDALWTRAPAGGLRNRVQTSMDVLQRIDVRTAELTAKLGCLCLSLAVADELGPLPCGPCSQVKVPDSTGTPTAPNLSGLLSAIPPGSTAVPGTGLPAPASSGQGGSSADSTGANGSGTNSSGTNGSGGTPSSGGGGGTPSSGGGASSSGHPGGAGTSGGSGNSGGTGNSSGTGGSGTGGSGTGGSGTGGSGTGGSGTGGSGTGAPGGIGTVSAPVSLPPLPTAPPTALPPGPPLPSVSLGTGGAGGSAPGVSTGIGPSGVSASVSPLPGITVPGGKEPN</sequence>
<reference evidence="5" key="1">
    <citation type="submission" date="2023-07" db="EMBL/GenBank/DDBJ databases">
        <title>30 novel species of actinomycetes from the DSMZ collection.</title>
        <authorList>
            <person name="Nouioui I."/>
        </authorList>
    </citation>
    <scope>NUCLEOTIDE SEQUENCE [LARGE SCALE GENOMIC DNA]</scope>
    <source>
        <strain evidence="5">DSM 44399</strain>
    </source>
</reference>
<evidence type="ECO:0000313" key="5">
    <source>
        <dbReference type="Proteomes" id="UP001183176"/>
    </source>
</evidence>
<feature type="region of interest" description="Disordered" evidence="1">
    <location>
        <begin position="1"/>
        <end position="33"/>
    </location>
</feature>
<feature type="compositionally biased region" description="Low complexity" evidence="1">
    <location>
        <begin position="351"/>
        <end position="377"/>
    </location>
</feature>
<evidence type="ECO:0000256" key="1">
    <source>
        <dbReference type="SAM" id="MobiDB-lite"/>
    </source>
</evidence>
<feature type="transmembrane region" description="Helical" evidence="2">
    <location>
        <begin position="99"/>
        <end position="119"/>
    </location>
</feature>
<feature type="region of interest" description="Disordered" evidence="1">
    <location>
        <begin position="318"/>
        <end position="533"/>
    </location>
</feature>
<accession>A0ABU2J9K5</accession>